<feature type="transmembrane region" description="Helical" evidence="1">
    <location>
        <begin position="69"/>
        <end position="88"/>
    </location>
</feature>
<dbReference type="Proteomes" id="UP000701680">
    <property type="component" value="Unassembled WGS sequence"/>
</dbReference>
<sequence>MRQTEQRLWEYFQNQKIWKGDSDSEEIEQMALTKTIQLAELEQRERKKRKPIGFRTFLLEQIRLTGMRIWSVQSGIVLVIFMLLDLLTGMEFEYFTAKSFVFLAGGIGVLLFSSVVPVLYRARRYQMLEVEASARYSIWELLLTRILIYGTGSLCMLFCVVWQIRKVSPLPLMQTIWCLCLPFLAACNGGIYLLRKVKFFHFQRWAYGMCVGMVSILAKFAQSYSEYYQVESLVFPALMALFAVGIVYQCIDLLRKEGRTVCE</sequence>
<feature type="transmembrane region" description="Helical" evidence="1">
    <location>
        <begin position="100"/>
        <end position="120"/>
    </location>
</feature>
<evidence type="ECO:0000256" key="1">
    <source>
        <dbReference type="SAM" id="Phobius"/>
    </source>
</evidence>
<keyword evidence="4" id="KW-1185">Reference proteome</keyword>
<gene>
    <name evidence="3" type="ORF">G5A66_07515</name>
    <name evidence="2" type="ORF">G5A75_07535</name>
</gene>
<accession>A0A850HJP7</accession>
<organism evidence="3 4">
    <name type="scientific">Dorea phocaeensis</name>
    <dbReference type="NCBI Taxonomy" id="2040291"/>
    <lineage>
        <taxon>Bacteria</taxon>
        <taxon>Bacillati</taxon>
        <taxon>Bacillota</taxon>
        <taxon>Clostridia</taxon>
        <taxon>Lachnospirales</taxon>
        <taxon>Lachnospiraceae</taxon>
        <taxon>Dorea</taxon>
    </lineage>
</organism>
<feature type="transmembrane region" description="Helical" evidence="1">
    <location>
        <begin position="205"/>
        <end position="221"/>
    </location>
</feature>
<keyword evidence="1" id="KW-0812">Transmembrane</keyword>
<evidence type="ECO:0000313" key="3">
    <source>
        <dbReference type="EMBL" id="NVH58496.1"/>
    </source>
</evidence>
<keyword evidence="1" id="KW-0472">Membrane</keyword>
<protein>
    <recommendedName>
        <fullName evidence="6">ABC-2 transporter permease</fullName>
    </recommendedName>
</protein>
<evidence type="ECO:0000313" key="5">
    <source>
        <dbReference type="Proteomes" id="UP000701680"/>
    </source>
</evidence>
<proteinExistence type="predicted"/>
<keyword evidence="1" id="KW-1133">Transmembrane helix</keyword>
<evidence type="ECO:0000313" key="4">
    <source>
        <dbReference type="Proteomes" id="UP000528555"/>
    </source>
</evidence>
<dbReference type="EMBL" id="JAAIUO010000004">
    <property type="protein sequence ID" value="NSK14722.1"/>
    <property type="molecule type" value="Genomic_DNA"/>
</dbReference>
<reference evidence="3" key="2">
    <citation type="submission" date="2020-02" db="EMBL/GenBank/DDBJ databases">
        <authorList>
            <person name="Littmann E."/>
            <person name="Sorbara M."/>
        </authorList>
    </citation>
    <scope>NUCLEOTIDE SEQUENCE</scope>
    <source>
        <strain evidence="3">MSK.17.11</strain>
        <strain evidence="2">MSK.17.38</strain>
    </source>
</reference>
<evidence type="ECO:0000313" key="2">
    <source>
        <dbReference type="EMBL" id="NSK14722.1"/>
    </source>
</evidence>
<dbReference type="Proteomes" id="UP000528555">
    <property type="component" value="Unassembled WGS sequence"/>
</dbReference>
<evidence type="ECO:0008006" key="6">
    <source>
        <dbReference type="Google" id="ProtNLM"/>
    </source>
</evidence>
<name>A0A850HJP7_9FIRM</name>
<dbReference type="AlphaFoldDB" id="A0A850HJP7"/>
<dbReference type="EMBL" id="JAAITX010000004">
    <property type="protein sequence ID" value="NVH58496.1"/>
    <property type="molecule type" value="Genomic_DNA"/>
</dbReference>
<feature type="transmembrane region" description="Helical" evidence="1">
    <location>
        <begin position="170"/>
        <end position="193"/>
    </location>
</feature>
<feature type="transmembrane region" description="Helical" evidence="1">
    <location>
        <begin position="141"/>
        <end position="164"/>
    </location>
</feature>
<reference evidence="4 5" key="1">
    <citation type="journal article" date="2020" name="Cell Host Microbe">
        <title>Functional and Genomic Variation between Human-Derived Isolates of Lachnospiraceae Reveals Inter- and Intra-Species Diversity.</title>
        <authorList>
            <person name="Sorbara M.T."/>
            <person name="Littmann E.R."/>
            <person name="Fontana E."/>
            <person name="Moody T.U."/>
            <person name="Kohout C.E."/>
            <person name="Gjonbalaj M."/>
            <person name="Eaton V."/>
            <person name="Seok R."/>
            <person name="Leiner I.M."/>
            <person name="Pamer E.G."/>
        </authorList>
    </citation>
    <scope>NUCLEOTIDE SEQUENCE [LARGE SCALE GENOMIC DNA]</scope>
    <source>
        <strain evidence="3 4">MSK.17.11</strain>
        <strain evidence="2 5">MSK.17.38</strain>
    </source>
</reference>
<dbReference type="RefSeq" id="WP_173814718.1">
    <property type="nucleotide sequence ID" value="NZ_JAAITX010000004.1"/>
</dbReference>
<comment type="caution">
    <text evidence="3">The sequence shown here is derived from an EMBL/GenBank/DDBJ whole genome shotgun (WGS) entry which is preliminary data.</text>
</comment>
<feature type="transmembrane region" description="Helical" evidence="1">
    <location>
        <begin position="233"/>
        <end position="251"/>
    </location>
</feature>